<dbReference type="Pfam" id="PF14912">
    <property type="entry name" value="THEG"/>
    <property type="match status" value="2"/>
</dbReference>
<proteinExistence type="predicted"/>
<keyword evidence="3" id="KW-1185">Reference proteome</keyword>
<dbReference type="GO" id="GO:0007283">
    <property type="term" value="P:spermatogenesis"/>
    <property type="evidence" value="ECO:0007669"/>
    <property type="project" value="TreeGrafter"/>
</dbReference>
<gene>
    <name evidence="2" type="ORF">C0J50_23918</name>
</gene>
<dbReference type="EMBL" id="MU551724">
    <property type="protein sequence ID" value="KAI5616494.1"/>
    <property type="molecule type" value="Genomic_DNA"/>
</dbReference>
<dbReference type="InterPro" id="IPR042401">
    <property type="entry name" value="SPMAP2-like"/>
</dbReference>
<name>A0AAD5AIQ4_SILAS</name>
<keyword evidence="1" id="KW-0677">Repeat</keyword>
<comment type="caution">
    <text evidence="2">The sequence shown here is derived from an EMBL/GenBank/DDBJ whole genome shotgun (WGS) entry which is preliminary data.</text>
</comment>
<protein>
    <submittedName>
        <fullName evidence="2">Uncharacterized protein</fullName>
    </submittedName>
</protein>
<evidence type="ECO:0000256" key="1">
    <source>
        <dbReference type="ARBA" id="ARBA00022737"/>
    </source>
</evidence>
<organism evidence="2 3">
    <name type="scientific">Silurus asotus</name>
    <name type="common">Amur catfish</name>
    <name type="synonym">Parasilurus asotus</name>
    <dbReference type="NCBI Taxonomy" id="30991"/>
    <lineage>
        <taxon>Eukaryota</taxon>
        <taxon>Metazoa</taxon>
        <taxon>Chordata</taxon>
        <taxon>Craniata</taxon>
        <taxon>Vertebrata</taxon>
        <taxon>Euteleostomi</taxon>
        <taxon>Actinopterygii</taxon>
        <taxon>Neopterygii</taxon>
        <taxon>Teleostei</taxon>
        <taxon>Ostariophysi</taxon>
        <taxon>Siluriformes</taxon>
        <taxon>Siluridae</taxon>
        <taxon>Silurus</taxon>
    </lineage>
</organism>
<evidence type="ECO:0000313" key="2">
    <source>
        <dbReference type="EMBL" id="KAI5616494.1"/>
    </source>
</evidence>
<dbReference type="PANTHER" id="PTHR15901:SF16">
    <property type="entry name" value="TESTICULAR HAPLOID EXPRESSED GENE PROTEIN"/>
    <property type="match status" value="1"/>
</dbReference>
<sequence>MSFPGARFHVPEAVTLGESLEGGENWKRNLRLSRAENHTSSACQYSNNEKKEATISTLPFTARKPNPARLHLAGSLIAPYRPQRIAEASPRICQLAVPKKIWAPSFEKTNFTLKNPSKAEPSSRILLLAVPKKEHQDFVPNRPLSWHVAKSVLVAVASERLLELAVPKSRKPLFEERNPYKVSPAALSATASPRILELSLPSPRWCRTKSAQM</sequence>
<accession>A0AAD5AIQ4</accession>
<dbReference type="AlphaFoldDB" id="A0AAD5AIQ4"/>
<dbReference type="SMART" id="SM00705">
    <property type="entry name" value="THEG"/>
    <property type="match status" value="4"/>
</dbReference>
<dbReference type="InterPro" id="IPR006623">
    <property type="entry name" value="THEG"/>
</dbReference>
<dbReference type="Proteomes" id="UP001205998">
    <property type="component" value="Unassembled WGS sequence"/>
</dbReference>
<evidence type="ECO:0000313" key="3">
    <source>
        <dbReference type="Proteomes" id="UP001205998"/>
    </source>
</evidence>
<dbReference type="PANTHER" id="PTHR15901">
    <property type="entry name" value="TESTICULAR HAPLOID EXPRESSED GENE PROTEIN"/>
    <property type="match status" value="1"/>
</dbReference>
<reference evidence="2" key="1">
    <citation type="submission" date="2018-07" db="EMBL/GenBank/DDBJ databases">
        <title>Comparative genomics of catfishes provides insights into carnivory and benthic adaptation.</title>
        <authorList>
            <person name="Zhang Y."/>
            <person name="Wang D."/>
            <person name="Peng Z."/>
            <person name="Zheng S."/>
            <person name="Shao F."/>
            <person name="Tao W."/>
        </authorList>
    </citation>
    <scope>NUCLEOTIDE SEQUENCE</scope>
    <source>
        <strain evidence="2">Chongqing</strain>
    </source>
</reference>